<feature type="domain" description="ABC transporter" evidence="8">
    <location>
        <begin position="355"/>
        <end position="593"/>
    </location>
</feature>
<feature type="domain" description="ABC transmembrane type-1" evidence="9">
    <location>
        <begin position="23"/>
        <end position="320"/>
    </location>
</feature>
<dbReference type="CDD" id="cd03228">
    <property type="entry name" value="ABCC_MRP_Like"/>
    <property type="match status" value="1"/>
</dbReference>
<evidence type="ECO:0000256" key="4">
    <source>
        <dbReference type="ARBA" id="ARBA00022840"/>
    </source>
</evidence>
<dbReference type="SUPFAM" id="SSF90123">
    <property type="entry name" value="ABC transporter transmembrane region"/>
    <property type="match status" value="1"/>
</dbReference>
<dbReference type="InterPro" id="IPR003593">
    <property type="entry name" value="AAA+_ATPase"/>
</dbReference>
<dbReference type="SMART" id="SM00382">
    <property type="entry name" value="AAA"/>
    <property type="match status" value="1"/>
</dbReference>
<dbReference type="Gene3D" id="3.40.50.300">
    <property type="entry name" value="P-loop containing nucleotide triphosphate hydrolases"/>
    <property type="match status" value="1"/>
</dbReference>
<evidence type="ECO:0000256" key="5">
    <source>
        <dbReference type="ARBA" id="ARBA00022989"/>
    </source>
</evidence>
<dbReference type="InterPro" id="IPR036640">
    <property type="entry name" value="ABC1_TM_sf"/>
</dbReference>
<dbReference type="PROSITE" id="PS50929">
    <property type="entry name" value="ABC_TM1F"/>
    <property type="match status" value="1"/>
</dbReference>
<gene>
    <name evidence="10" type="ORF">WMO66_08955</name>
</gene>
<keyword evidence="5 7" id="KW-1133">Transmembrane helix</keyword>
<dbReference type="InterPro" id="IPR027417">
    <property type="entry name" value="P-loop_NTPase"/>
</dbReference>
<comment type="caution">
    <text evidence="10">The sequence shown here is derived from an EMBL/GenBank/DDBJ whole genome shotgun (WGS) entry which is preliminary data.</text>
</comment>
<dbReference type="PROSITE" id="PS00211">
    <property type="entry name" value="ABC_TRANSPORTER_1"/>
    <property type="match status" value="1"/>
</dbReference>
<feature type="transmembrane region" description="Helical" evidence="7">
    <location>
        <begin position="165"/>
        <end position="188"/>
    </location>
</feature>
<evidence type="ECO:0000313" key="10">
    <source>
        <dbReference type="EMBL" id="MEQ2511372.1"/>
    </source>
</evidence>
<dbReference type="InterPro" id="IPR017871">
    <property type="entry name" value="ABC_transporter-like_CS"/>
</dbReference>
<keyword evidence="4 10" id="KW-0067">ATP-binding</keyword>
<keyword evidence="6 7" id="KW-0472">Membrane</keyword>
<feature type="transmembrane region" description="Helical" evidence="7">
    <location>
        <begin position="60"/>
        <end position="81"/>
    </location>
</feature>
<evidence type="ECO:0000256" key="7">
    <source>
        <dbReference type="SAM" id="Phobius"/>
    </source>
</evidence>
<dbReference type="Pfam" id="PF00005">
    <property type="entry name" value="ABC_tran"/>
    <property type="match status" value="1"/>
</dbReference>
<dbReference type="PANTHER" id="PTHR43394">
    <property type="entry name" value="ATP-DEPENDENT PERMEASE MDL1, MITOCHONDRIAL"/>
    <property type="match status" value="1"/>
</dbReference>
<keyword evidence="2 7" id="KW-0812">Transmembrane</keyword>
<comment type="subcellular location">
    <subcellularLocation>
        <location evidence="1">Cell membrane</location>
        <topology evidence="1">Multi-pass membrane protein</topology>
    </subcellularLocation>
</comment>
<feature type="transmembrane region" description="Helical" evidence="7">
    <location>
        <begin position="297"/>
        <end position="319"/>
    </location>
</feature>
<feature type="transmembrane region" description="Helical" evidence="7">
    <location>
        <begin position="258"/>
        <end position="285"/>
    </location>
</feature>
<dbReference type="PANTHER" id="PTHR43394:SF1">
    <property type="entry name" value="ATP-BINDING CASSETTE SUB-FAMILY B MEMBER 10, MITOCHONDRIAL"/>
    <property type="match status" value="1"/>
</dbReference>
<sequence>MKERWDLNRRAVRLLCHLDRKYFLCTLFSSLTTAIAPYIPIYFSAKIIDALTAGAGGKTLALYAALTVGLAALVGLAGALLKMHADVGEAELDRLVDWKHAEKAMDLPYALIEDRKTALLRERIEMETQTGYNVYYYAVTAGGLVRYAVQIAAAVLLTFSLFRPGLLSAGAKLALLAGIVLTAVVSVLTGRRYGRLRSEFFAGCVDDNICGEKLYDYTSNDSSGKDIRLYGMRAALLQKERDFNENFCRRERTMNFGVAWMGLLSNFVTYALQFGVYLLLIAAALRGGLSVGSIARYVSSIMLLLAGVSGLARTIRISVTNEEYMKRYLDYFDIPNPMYQGSLSVEKRDDDRYEVEFRDVSFRYPNTEAYALRHVSMKFRIGEKLAVVGRNGSGKTTFIKLLCRLYDPTEGEILLNGVDIRKYDYAEYQALFSVVFQDFRLFAFSLGQNVTAGADVDRARAEVCLREAGLGERLLRMPDGLDTMLYRDFDPHGVVISGGEAQKIAIARALYKNAPFLVLDEPTAALDPVSEYEVYRKFNAISGGKTALYISHRLASCRFCDEILVFSAGSIVQHGAHEALLQEKNGEYARLWHAQAQYYDDSLQKKNPVK</sequence>
<evidence type="ECO:0000256" key="6">
    <source>
        <dbReference type="ARBA" id="ARBA00023136"/>
    </source>
</evidence>
<dbReference type="GO" id="GO:0005524">
    <property type="term" value="F:ATP binding"/>
    <property type="evidence" value="ECO:0007669"/>
    <property type="project" value="UniProtKB-KW"/>
</dbReference>
<keyword evidence="3" id="KW-0547">Nucleotide-binding</keyword>
<evidence type="ECO:0000259" key="8">
    <source>
        <dbReference type="PROSITE" id="PS50893"/>
    </source>
</evidence>
<organism evidence="10 11">
    <name type="scientific">Faecousia intestinalis</name>
    <dbReference type="NCBI Taxonomy" id="3133167"/>
    <lineage>
        <taxon>Bacteria</taxon>
        <taxon>Bacillati</taxon>
        <taxon>Bacillota</taxon>
        <taxon>Clostridia</taxon>
        <taxon>Eubacteriales</taxon>
        <taxon>Oscillospiraceae</taxon>
        <taxon>Faecousia</taxon>
    </lineage>
</organism>
<dbReference type="InterPro" id="IPR011527">
    <property type="entry name" value="ABC1_TM_dom"/>
</dbReference>
<dbReference type="PROSITE" id="PS50893">
    <property type="entry name" value="ABC_TRANSPORTER_2"/>
    <property type="match status" value="1"/>
</dbReference>
<evidence type="ECO:0000259" key="9">
    <source>
        <dbReference type="PROSITE" id="PS50929"/>
    </source>
</evidence>
<evidence type="ECO:0000256" key="1">
    <source>
        <dbReference type="ARBA" id="ARBA00004651"/>
    </source>
</evidence>
<dbReference type="Gene3D" id="1.20.1560.10">
    <property type="entry name" value="ABC transporter type 1, transmembrane domain"/>
    <property type="match status" value="1"/>
</dbReference>
<evidence type="ECO:0000256" key="3">
    <source>
        <dbReference type="ARBA" id="ARBA00022741"/>
    </source>
</evidence>
<reference evidence="10 11" key="1">
    <citation type="submission" date="2024-03" db="EMBL/GenBank/DDBJ databases">
        <title>Human intestinal bacterial collection.</title>
        <authorList>
            <person name="Pauvert C."/>
            <person name="Hitch T.C.A."/>
            <person name="Clavel T."/>
        </authorList>
    </citation>
    <scope>NUCLEOTIDE SEQUENCE [LARGE SCALE GENOMIC DNA]</scope>
    <source>
        <strain evidence="10 11">CLA-AA-H192</strain>
    </source>
</reference>
<protein>
    <submittedName>
        <fullName evidence="10">ABC transporter ATP-binding protein</fullName>
    </submittedName>
</protein>
<dbReference type="SUPFAM" id="SSF52540">
    <property type="entry name" value="P-loop containing nucleoside triphosphate hydrolases"/>
    <property type="match status" value="1"/>
</dbReference>
<dbReference type="RefSeq" id="WP_349136062.1">
    <property type="nucleotide sequence ID" value="NZ_JBBMFF010000228.1"/>
</dbReference>
<accession>A0ABV1G7I3</accession>
<dbReference type="EMBL" id="JBBMFF010000228">
    <property type="protein sequence ID" value="MEQ2511372.1"/>
    <property type="molecule type" value="Genomic_DNA"/>
</dbReference>
<evidence type="ECO:0000256" key="2">
    <source>
        <dbReference type="ARBA" id="ARBA00022692"/>
    </source>
</evidence>
<dbReference type="Proteomes" id="UP001491552">
    <property type="component" value="Unassembled WGS sequence"/>
</dbReference>
<evidence type="ECO:0000313" key="11">
    <source>
        <dbReference type="Proteomes" id="UP001491552"/>
    </source>
</evidence>
<dbReference type="InterPro" id="IPR003439">
    <property type="entry name" value="ABC_transporter-like_ATP-bd"/>
</dbReference>
<feature type="transmembrane region" description="Helical" evidence="7">
    <location>
        <begin position="21"/>
        <end position="40"/>
    </location>
</feature>
<proteinExistence type="predicted"/>
<name>A0ABV1G7I3_9FIRM</name>
<dbReference type="InterPro" id="IPR039421">
    <property type="entry name" value="Type_1_exporter"/>
</dbReference>
<feature type="transmembrane region" description="Helical" evidence="7">
    <location>
        <begin position="134"/>
        <end position="159"/>
    </location>
</feature>
<keyword evidence="11" id="KW-1185">Reference proteome</keyword>